<dbReference type="Gene3D" id="3.20.20.70">
    <property type="entry name" value="Aldolase class I"/>
    <property type="match status" value="1"/>
</dbReference>
<dbReference type="PANTHER" id="PTHR10683">
    <property type="entry name" value="TRANSALDOLASE"/>
    <property type="match status" value="1"/>
</dbReference>
<dbReference type="SUPFAM" id="SSF51569">
    <property type="entry name" value="Aldolase"/>
    <property type="match status" value="1"/>
</dbReference>
<keyword evidence="1" id="KW-0704">Schiff base</keyword>
<dbReference type="EMBL" id="JAGQLK010000219">
    <property type="protein sequence ID" value="MCA9384027.1"/>
    <property type="molecule type" value="Genomic_DNA"/>
</dbReference>
<accession>A0A955RJQ3</accession>
<proteinExistence type="predicted"/>
<evidence type="ECO:0000256" key="1">
    <source>
        <dbReference type="ARBA" id="ARBA00023270"/>
    </source>
</evidence>
<dbReference type="Pfam" id="PF00923">
    <property type="entry name" value="TAL_FSA"/>
    <property type="match status" value="1"/>
</dbReference>
<comment type="caution">
    <text evidence="2">The sequence shown here is derived from an EMBL/GenBank/DDBJ whole genome shotgun (WGS) entry which is preliminary data.</text>
</comment>
<dbReference type="PANTHER" id="PTHR10683:SF40">
    <property type="entry name" value="FRUCTOSE-6-PHOSPHATE ALDOLASE 1-RELATED"/>
    <property type="match status" value="1"/>
</dbReference>
<dbReference type="AlphaFoldDB" id="A0A955RJQ3"/>
<evidence type="ECO:0000313" key="2">
    <source>
        <dbReference type="EMBL" id="MCA9384027.1"/>
    </source>
</evidence>
<name>A0A955RJQ3_9BACT</name>
<reference evidence="2" key="1">
    <citation type="submission" date="2020-04" db="EMBL/GenBank/DDBJ databases">
        <authorList>
            <person name="Zhang T."/>
        </authorList>
    </citation>
    <scope>NUCLEOTIDE SEQUENCE</scope>
    <source>
        <strain evidence="2">HKST-UBA14</strain>
    </source>
</reference>
<organism evidence="2 3">
    <name type="scientific">Candidatus Dojkabacteria bacterium</name>
    <dbReference type="NCBI Taxonomy" id="2099670"/>
    <lineage>
        <taxon>Bacteria</taxon>
        <taxon>Candidatus Dojkabacteria</taxon>
    </lineage>
</organism>
<dbReference type="GO" id="GO:0005975">
    <property type="term" value="P:carbohydrate metabolic process"/>
    <property type="evidence" value="ECO:0007669"/>
    <property type="project" value="InterPro"/>
</dbReference>
<sequence length="298" mass="33558">MTMDDLYTKIFLDSGDPADTKEVIERMGFLDGQTTNPSLVARNPKLAAKFENGEKLSEKELLGEYHEIITEISEMIPEGSVSIEVYSDLTTTAQQMLDQAREMNTWIDNAHIKFPTTSEGLKAAEKAIQEGMRVNMTLVFSQQQAAAVYSATMGAGRGDVFVSPFVGRLDDIGVDGMDLITNIQKMYSNSDKHVELLAASIRDVDHLLYCLYTKQDIITVPTKVLLEWLDQDMPIPGIDLDQESMMNENEYLKQKPGSDLQYQDITLDKPWNEYDLAHELTTKGLVKFAEDWNNLLAK</sequence>
<dbReference type="InterPro" id="IPR001585">
    <property type="entry name" value="TAL/FSA"/>
</dbReference>
<reference evidence="2" key="2">
    <citation type="journal article" date="2021" name="Microbiome">
        <title>Successional dynamics and alternative stable states in a saline activated sludge microbial community over 9 years.</title>
        <authorList>
            <person name="Wang Y."/>
            <person name="Ye J."/>
            <person name="Ju F."/>
            <person name="Liu L."/>
            <person name="Boyd J.A."/>
            <person name="Deng Y."/>
            <person name="Parks D.H."/>
            <person name="Jiang X."/>
            <person name="Yin X."/>
            <person name="Woodcroft B.J."/>
            <person name="Tyson G.W."/>
            <person name="Hugenholtz P."/>
            <person name="Polz M.F."/>
            <person name="Zhang T."/>
        </authorList>
    </citation>
    <scope>NUCLEOTIDE SEQUENCE</scope>
    <source>
        <strain evidence="2">HKST-UBA14</strain>
    </source>
</reference>
<protein>
    <submittedName>
        <fullName evidence="2">Transaldolase</fullName>
    </submittedName>
</protein>
<evidence type="ECO:0000313" key="3">
    <source>
        <dbReference type="Proteomes" id="UP000783287"/>
    </source>
</evidence>
<gene>
    <name evidence="2" type="ORF">KC909_06725</name>
</gene>
<dbReference type="Proteomes" id="UP000783287">
    <property type="component" value="Unassembled WGS sequence"/>
</dbReference>
<dbReference type="InterPro" id="IPR013785">
    <property type="entry name" value="Aldolase_TIM"/>
</dbReference>